<comment type="subcellular location">
    <subcellularLocation>
        <location evidence="3">Chromosome</location>
        <location evidence="3">Centromere</location>
        <location evidence="3">Kinetochore</location>
    </subcellularLocation>
    <subcellularLocation>
        <location evidence="2">Chromosome</location>
        <location evidence="2">Telomere</location>
    </subcellularLocation>
    <subcellularLocation>
        <location evidence="1">Cytoplasm</location>
        <location evidence="1">Cytoskeleton</location>
        <location evidence="1">Microtubule organizing center</location>
        <location evidence="1">Centrosome</location>
    </subcellularLocation>
</comment>
<evidence type="ECO:0000259" key="18">
    <source>
        <dbReference type="Pfam" id="PF23215"/>
    </source>
</evidence>
<feature type="domain" description="Leucine-rich repeat and WD repeat-containing protein 1 WD" evidence="18">
    <location>
        <begin position="344"/>
        <end position="731"/>
    </location>
</feature>
<evidence type="ECO:0000256" key="8">
    <source>
        <dbReference type="ARBA" id="ARBA00022614"/>
    </source>
</evidence>
<dbReference type="PROSITE" id="PS50082">
    <property type="entry name" value="WD_REPEATS_2"/>
    <property type="match status" value="1"/>
</dbReference>
<feature type="region of interest" description="Disordered" evidence="17">
    <location>
        <begin position="206"/>
        <end position="260"/>
    </location>
</feature>
<comment type="similarity">
    <text evidence="4">Belongs to the LRWD1 family.</text>
</comment>
<sequence length="737" mass="82315">MKVLTKELMMKAAGCQDLEKCHSITMNDMGLTELKADILSQLVMVNTLDLSMNNLTSFPDIKLKKLQTLDISENELTDIDFIVNFPNLQELHIEGNKGFGPFICLFKWEKEVIALMLCPSILKVNNVPVKEIRRMKDNLINKWIIQMEVKFYVMFTEIYSDRIPKDEVDGVITSFQDGIKKDPLFSNATDREMEVLMKFAEEIVKNHGKSRQGTSVLHSPGSSSNTPRSTRSAGGLNQNCTKSPRSARIAGRIKTNGTDSPSWSPFMSDFVVETKYRMSGSPAVRTSTPLTSGNGTVSSNQKKRKRTDSPDSEQSISNKRERLKSPIKPIFTSLREKLPSLPDYDPVFFIRCHSTMNDPCDQETKVWKCAMEPDVNNPGQTTNMLVTCGGQTVCLIDCKTGKVMKRYKDLNKNECFYTLAWTTLSVEVSDKEENTNILAVAGQTGEVKLLHPSQFVMYATLDGHRNYVSGLTFHPEQPTLLFSGSRDGKVIMWDIGVPNLKDYSVEYRKLQVLQTPGTDALNLSINSASQTLLAACEDSCYGWKLNNLKKVSREPDFLFILPDVQGNMMKGKKKKQDLQTVDGLVDLNNGFVATKCVFDGIITVWNVKDNLPKKGSKSQVKVIVKPTAYLQYVNSEVDYINLGAVDGTLCVGDDKGSLYLYNISKLPDQSNTSMEPSLILDWPEITANTDSAKMNGSLHSENIVINSACLSYDSQILACGTDNNMVCIWKRTSSINS</sequence>
<gene>
    <name evidence="19" type="ORF">FSP39_013679</name>
</gene>
<dbReference type="PROSITE" id="PS51450">
    <property type="entry name" value="LRR"/>
    <property type="match status" value="1"/>
</dbReference>
<name>A0AA88XFL5_PINIB</name>
<feature type="repeat" description="WD" evidence="16">
    <location>
        <begin position="461"/>
        <end position="495"/>
    </location>
</feature>
<keyword evidence="11" id="KW-0995">Kinetochore</keyword>
<dbReference type="GO" id="GO:0005813">
    <property type="term" value="C:centrosome"/>
    <property type="evidence" value="ECO:0007669"/>
    <property type="project" value="UniProtKB-SubCell"/>
</dbReference>
<dbReference type="GO" id="GO:0006260">
    <property type="term" value="P:DNA replication"/>
    <property type="evidence" value="ECO:0007669"/>
    <property type="project" value="UniProtKB-KW"/>
</dbReference>
<dbReference type="GO" id="GO:0000776">
    <property type="term" value="C:kinetochore"/>
    <property type="evidence" value="ECO:0007669"/>
    <property type="project" value="UniProtKB-KW"/>
</dbReference>
<keyword evidence="6" id="KW-0158">Chromosome</keyword>
<proteinExistence type="inferred from homology"/>
<dbReference type="InterPro" id="IPR019775">
    <property type="entry name" value="WD40_repeat_CS"/>
</dbReference>
<keyword evidence="10" id="KW-0677">Repeat</keyword>
<dbReference type="InterPro" id="IPR056160">
    <property type="entry name" value="WD_LRWD1"/>
</dbReference>
<evidence type="ECO:0000256" key="2">
    <source>
        <dbReference type="ARBA" id="ARBA00004574"/>
    </source>
</evidence>
<dbReference type="Proteomes" id="UP001186944">
    <property type="component" value="Unassembled WGS sequence"/>
</dbReference>
<dbReference type="InterPro" id="IPR025875">
    <property type="entry name" value="Leu-rich_rpt_4"/>
</dbReference>
<evidence type="ECO:0000256" key="13">
    <source>
        <dbReference type="ARBA" id="ARBA00022895"/>
    </source>
</evidence>
<evidence type="ECO:0000256" key="14">
    <source>
        <dbReference type="ARBA" id="ARBA00023328"/>
    </source>
</evidence>
<dbReference type="PANTHER" id="PTHR24370">
    <property type="entry name" value="OPTICIN"/>
    <property type="match status" value="1"/>
</dbReference>
<keyword evidence="14" id="KW-0137">Centromere</keyword>
<evidence type="ECO:0000256" key="5">
    <source>
        <dbReference type="ARBA" id="ARBA00015536"/>
    </source>
</evidence>
<keyword evidence="8" id="KW-0433">Leucine-rich repeat</keyword>
<keyword evidence="7 16" id="KW-0853">WD repeat</keyword>
<dbReference type="SMART" id="SM00320">
    <property type="entry name" value="WD40"/>
    <property type="match status" value="4"/>
</dbReference>
<keyword evidence="9" id="KW-0235">DNA replication</keyword>
<dbReference type="SUPFAM" id="SSF50978">
    <property type="entry name" value="WD40 repeat-like"/>
    <property type="match status" value="1"/>
</dbReference>
<dbReference type="Gene3D" id="3.80.10.10">
    <property type="entry name" value="Ribonuclease Inhibitor"/>
    <property type="match status" value="1"/>
</dbReference>
<dbReference type="PROSITE" id="PS00678">
    <property type="entry name" value="WD_REPEATS_1"/>
    <property type="match status" value="1"/>
</dbReference>
<dbReference type="GO" id="GO:0071169">
    <property type="term" value="P:establishment of protein localization to chromatin"/>
    <property type="evidence" value="ECO:0007669"/>
    <property type="project" value="TreeGrafter"/>
</dbReference>
<reference evidence="19" key="1">
    <citation type="submission" date="2019-08" db="EMBL/GenBank/DDBJ databases">
        <title>The improved chromosome-level genome for the pearl oyster Pinctada fucata martensii using PacBio sequencing and Hi-C.</title>
        <authorList>
            <person name="Zheng Z."/>
        </authorList>
    </citation>
    <scope>NUCLEOTIDE SEQUENCE</scope>
    <source>
        <strain evidence="19">ZZ-2019</strain>
        <tissue evidence="19">Adductor muscle</tissue>
    </source>
</reference>
<dbReference type="InterPro" id="IPR036322">
    <property type="entry name" value="WD40_repeat_dom_sf"/>
</dbReference>
<evidence type="ECO:0000256" key="17">
    <source>
        <dbReference type="SAM" id="MobiDB-lite"/>
    </source>
</evidence>
<dbReference type="GO" id="GO:0006325">
    <property type="term" value="P:chromatin organization"/>
    <property type="evidence" value="ECO:0007669"/>
    <property type="project" value="UniProtKB-KW"/>
</dbReference>
<dbReference type="InterPro" id="IPR032675">
    <property type="entry name" value="LRR_dom_sf"/>
</dbReference>
<evidence type="ECO:0000256" key="10">
    <source>
        <dbReference type="ARBA" id="ARBA00022737"/>
    </source>
</evidence>
<evidence type="ECO:0000256" key="3">
    <source>
        <dbReference type="ARBA" id="ARBA00004629"/>
    </source>
</evidence>
<dbReference type="GO" id="GO:0000781">
    <property type="term" value="C:chromosome, telomeric region"/>
    <property type="evidence" value="ECO:0007669"/>
    <property type="project" value="UniProtKB-SubCell"/>
</dbReference>
<dbReference type="Gene3D" id="2.130.10.10">
    <property type="entry name" value="YVTN repeat-like/Quinoprotein amine dehydrogenase"/>
    <property type="match status" value="1"/>
</dbReference>
<dbReference type="Pfam" id="PF12799">
    <property type="entry name" value="LRR_4"/>
    <property type="match status" value="1"/>
</dbReference>
<evidence type="ECO:0000256" key="9">
    <source>
        <dbReference type="ARBA" id="ARBA00022705"/>
    </source>
</evidence>
<organism evidence="19 20">
    <name type="scientific">Pinctada imbricata</name>
    <name type="common">Atlantic pearl-oyster</name>
    <name type="synonym">Pinctada martensii</name>
    <dbReference type="NCBI Taxonomy" id="66713"/>
    <lineage>
        <taxon>Eukaryota</taxon>
        <taxon>Metazoa</taxon>
        <taxon>Spiralia</taxon>
        <taxon>Lophotrochozoa</taxon>
        <taxon>Mollusca</taxon>
        <taxon>Bivalvia</taxon>
        <taxon>Autobranchia</taxon>
        <taxon>Pteriomorphia</taxon>
        <taxon>Pterioida</taxon>
        <taxon>Pterioidea</taxon>
        <taxon>Pteriidae</taxon>
        <taxon>Pinctada</taxon>
    </lineage>
</organism>
<dbReference type="InterPro" id="IPR052489">
    <property type="entry name" value="LRWD1"/>
</dbReference>
<dbReference type="GO" id="GO:0003682">
    <property type="term" value="F:chromatin binding"/>
    <property type="evidence" value="ECO:0007669"/>
    <property type="project" value="TreeGrafter"/>
</dbReference>
<keyword evidence="13" id="KW-0779">Telomere</keyword>
<evidence type="ECO:0000313" key="20">
    <source>
        <dbReference type="Proteomes" id="UP001186944"/>
    </source>
</evidence>
<feature type="region of interest" description="Disordered" evidence="17">
    <location>
        <begin position="281"/>
        <end position="324"/>
    </location>
</feature>
<dbReference type="Pfam" id="PF23215">
    <property type="entry name" value="WD_LRWD1"/>
    <property type="match status" value="1"/>
</dbReference>
<evidence type="ECO:0000256" key="11">
    <source>
        <dbReference type="ARBA" id="ARBA00022838"/>
    </source>
</evidence>
<keyword evidence="12" id="KW-0156">Chromatin regulator</keyword>
<evidence type="ECO:0000256" key="1">
    <source>
        <dbReference type="ARBA" id="ARBA00004300"/>
    </source>
</evidence>
<evidence type="ECO:0000256" key="4">
    <source>
        <dbReference type="ARBA" id="ARBA00007545"/>
    </source>
</evidence>
<dbReference type="PANTHER" id="PTHR24370:SF10">
    <property type="entry name" value="LEUCINE-RICH REPEAT AND WD REPEAT-CONTAINING PROTEIN 1"/>
    <property type="match status" value="1"/>
</dbReference>
<dbReference type="EMBL" id="VSWD01000013">
    <property type="protein sequence ID" value="KAK3084445.1"/>
    <property type="molecule type" value="Genomic_DNA"/>
</dbReference>
<feature type="compositionally biased region" description="Polar residues" evidence="17">
    <location>
        <begin position="284"/>
        <end position="300"/>
    </location>
</feature>
<dbReference type="AlphaFoldDB" id="A0AA88XFL5"/>
<comment type="caution">
    <text evidence="19">The sequence shown here is derived from an EMBL/GenBank/DDBJ whole genome shotgun (WGS) entry which is preliminary data.</text>
</comment>
<accession>A0AA88XFL5</accession>
<dbReference type="PROSITE" id="PS50294">
    <property type="entry name" value="WD_REPEATS_REGION"/>
    <property type="match status" value="1"/>
</dbReference>
<evidence type="ECO:0000256" key="7">
    <source>
        <dbReference type="ARBA" id="ARBA00022574"/>
    </source>
</evidence>
<evidence type="ECO:0000256" key="16">
    <source>
        <dbReference type="PROSITE-ProRule" id="PRU00221"/>
    </source>
</evidence>
<dbReference type="InterPro" id="IPR015943">
    <property type="entry name" value="WD40/YVTN_repeat-like_dom_sf"/>
</dbReference>
<dbReference type="SUPFAM" id="SSF52058">
    <property type="entry name" value="L domain-like"/>
    <property type="match status" value="1"/>
</dbReference>
<evidence type="ECO:0000256" key="15">
    <source>
        <dbReference type="ARBA" id="ARBA00033046"/>
    </source>
</evidence>
<keyword evidence="20" id="KW-1185">Reference proteome</keyword>
<dbReference type="InterPro" id="IPR001680">
    <property type="entry name" value="WD40_rpt"/>
</dbReference>
<evidence type="ECO:0000256" key="6">
    <source>
        <dbReference type="ARBA" id="ARBA00022454"/>
    </source>
</evidence>
<evidence type="ECO:0000313" key="19">
    <source>
        <dbReference type="EMBL" id="KAK3084445.1"/>
    </source>
</evidence>
<dbReference type="GO" id="GO:0005664">
    <property type="term" value="C:nuclear origin of replication recognition complex"/>
    <property type="evidence" value="ECO:0007669"/>
    <property type="project" value="TreeGrafter"/>
</dbReference>
<evidence type="ECO:0000256" key="12">
    <source>
        <dbReference type="ARBA" id="ARBA00022853"/>
    </source>
</evidence>
<feature type="compositionally biased region" description="Polar residues" evidence="17">
    <location>
        <begin position="211"/>
        <end position="244"/>
    </location>
</feature>
<protein>
    <recommendedName>
        <fullName evidence="5">Leucine-rich repeat and WD repeat-containing protein 1</fullName>
    </recommendedName>
    <alternativeName>
        <fullName evidence="15">Origin recognition complex-associated protein</fullName>
    </alternativeName>
</protein>
<dbReference type="InterPro" id="IPR001611">
    <property type="entry name" value="Leu-rich_rpt"/>
</dbReference>